<dbReference type="Proteomes" id="UP000005237">
    <property type="component" value="Unassembled WGS sequence"/>
</dbReference>
<accession>A0A8R1EQR5</accession>
<keyword evidence="4" id="KW-1185">Reference proteome</keyword>
<protein>
    <submittedName>
        <fullName evidence="3">Uncharacterized protein</fullName>
    </submittedName>
</protein>
<feature type="transmembrane region" description="Helical" evidence="2">
    <location>
        <begin position="7"/>
        <end position="30"/>
    </location>
</feature>
<organism evidence="3 4">
    <name type="scientific">Caenorhabditis japonica</name>
    <dbReference type="NCBI Taxonomy" id="281687"/>
    <lineage>
        <taxon>Eukaryota</taxon>
        <taxon>Metazoa</taxon>
        <taxon>Ecdysozoa</taxon>
        <taxon>Nematoda</taxon>
        <taxon>Chromadorea</taxon>
        <taxon>Rhabditida</taxon>
        <taxon>Rhabditina</taxon>
        <taxon>Rhabditomorpha</taxon>
        <taxon>Rhabditoidea</taxon>
        <taxon>Rhabditidae</taxon>
        <taxon>Peloderinae</taxon>
        <taxon>Caenorhabditis</taxon>
    </lineage>
</organism>
<feature type="region of interest" description="Disordered" evidence="1">
    <location>
        <begin position="247"/>
        <end position="278"/>
    </location>
</feature>
<dbReference type="EnsemblMetazoa" id="CJA39992b.1">
    <property type="protein sequence ID" value="CJA39992b.1"/>
    <property type="gene ID" value="WBGene00215840"/>
</dbReference>
<dbReference type="AlphaFoldDB" id="A0A8R1EQR5"/>
<evidence type="ECO:0000313" key="4">
    <source>
        <dbReference type="Proteomes" id="UP000005237"/>
    </source>
</evidence>
<sequence length="336" mass="37419">MRVPRGIGLVFMIVIGLALVAGLTLVIVLVTRTKDSTAYNIGRVITVGFCNSKSEPNSKALRWKRDATSINNNCNFAENQQQALNFVKSSFSNTSFIIMVYSDSASMSVVLTKEQALEKIKNTQIDGSEKINQSLAISSYTWRKYENSDFVYITPCDNSNLNDMSAVQKALENIAAPYVIVSNSMSEESMRTWFADNKYIAANGTDVTSEINNKLNNVVPVFTTSIIPSTIQTTTVDWRTSTQEEQLSSSLSTFSNSPSQSSTARSQSTKPTVVTSPQSSTTVEFTIQSIHQLDHLVHTMEVRHSDRHPKKFLLFLLRKPAPCLRLQLPRLQILPM</sequence>
<evidence type="ECO:0000256" key="1">
    <source>
        <dbReference type="SAM" id="MobiDB-lite"/>
    </source>
</evidence>
<keyword evidence="2" id="KW-1133">Transmembrane helix</keyword>
<evidence type="ECO:0000256" key="2">
    <source>
        <dbReference type="SAM" id="Phobius"/>
    </source>
</evidence>
<reference evidence="3" key="2">
    <citation type="submission" date="2022-06" db="UniProtKB">
        <authorList>
            <consortium name="EnsemblMetazoa"/>
        </authorList>
    </citation>
    <scope>IDENTIFICATION</scope>
    <source>
        <strain evidence="3">DF5081</strain>
    </source>
</reference>
<keyword evidence="2" id="KW-0812">Transmembrane</keyword>
<name>A0A8R1EQR5_CAEJA</name>
<proteinExistence type="predicted"/>
<reference evidence="4" key="1">
    <citation type="submission" date="2010-08" db="EMBL/GenBank/DDBJ databases">
        <authorList>
            <consortium name="Caenorhabditis japonica Sequencing Consortium"/>
            <person name="Wilson R.K."/>
        </authorList>
    </citation>
    <scope>NUCLEOTIDE SEQUENCE [LARGE SCALE GENOMIC DNA]</scope>
    <source>
        <strain evidence="4">DF5081</strain>
    </source>
</reference>
<evidence type="ECO:0000313" key="3">
    <source>
        <dbReference type="EnsemblMetazoa" id="CJA39992b.1"/>
    </source>
</evidence>
<keyword evidence="2" id="KW-0472">Membrane</keyword>